<dbReference type="Pfam" id="PF01734">
    <property type="entry name" value="Patatin"/>
    <property type="match status" value="1"/>
</dbReference>
<dbReference type="Proteomes" id="UP000279275">
    <property type="component" value="Unassembled WGS sequence"/>
</dbReference>
<accession>A0A3M2L4Z9</accession>
<keyword evidence="6" id="KW-1185">Reference proteome</keyword>
<comment type="caution">
    <text evidence="2">Lacks conserved residue(s) required for the propagation of feature annotation.</text>
</comment>
<evidence type="ECO:0000313" key="5">
    <source>
        <dbReference type="EMBL" id="RMI30955.1"/>
    </source>
</evidence>
<protein>
    <submittedName>
        <fullName evidence="5">Patatin-like phospholipase family protein</fullName>
    </submittedName>
</protein>
<evidence type="ECO:0000259" key="4">
    <source>
        <dbReference type="PROSITE" id="PS51635"/>
    </source>
</evidence>
<dbReference type="PROSITE" id="PS51635">
    <property type="entry name" value="PNPLA"/>
    <property type="match status" value="1"/>
</dbReference>
<reference evidence="5 6" key="1">
    <citation type="submission" date="2018-10" db="EMBL/GenBank/DDBJ databases">
        <title>Isolation from cow dung.</title>
        <authorList>
            <person name="Ling L."/>
        </authorList>
    </citation>
    <scope>NUCLEOTIDE SEQUENCE [LARGE SCALE GENOMIC DNA]</scope>
    <source>
        <strain evidence="5 6">NEAU-LL90</strain>
    </source>
</reference>
<feature type="short sequence motif" description="GXSXG" evidence="2">
    <location>
        <begin position="117"/>
        <end position="121"/>
    </location>
</feature>
<name>A0A3M2L4Z9_9NOCA</name>
<dbReference type="AlphaFoldDB" id="A0A3M2L4Z9"/>
<proteinExistence type="predicted"/>
<dbReference type="GO" id="GO:0016042">
    <property type="term" value="P:lipid catabolic process"/>
    <property type="evidence" value="ECO:0007669"/>
    <property type="project" value="UniProtKB-UniRule"/>
</dbReference>
<feature type="active site" description="Nucleophile" evidence="2">
    <location>
        <position position="119"/>
    </location>
</feature>
<keyword evidence="2" id="KW-0442">Lipid degradation</keyword>
<dbReference type="InterPro" id="IPR002641">
    <property type="entry name" value="PNPLA_dom"/>
</dbReference>
<dbReference type="GO" id="GO:0016787">
    <property type="term" value="F:hydrolase activity"/>
    <property type="evidence" value="ECO:0007669"/>
    <property type="project" value="UniProtKB-UniRule"/>
</dbReference>
<feature type="region of interest" description="Disordered" evidence="3">
    <location>
        <begin position="1"/>
        <end position="23"/>
    </location>
</feature>
<feature type="short sequence motif" description="DGA/G" evidence="2">
    <location>
        <begin position="262"/>
        <end position="264"/>
    </location>
</feature>
<keyword evidence="1 2" id="KW-0443">Lipid metabolism</keyword>
<evidence type="ECO:0000256" key="1">
    <source>
        <dbReference type="ARBA" id="ARBA00023098"/>
    </source>
</evidence>
<sequence>MTSGSSSVLLDGRSQPGGPCRFLAKSQRRDRGEIRQVLDINRGRGLTVTTVSDTSNSATGTQPNGTKLALPQQDSSLHDRALVLGPGGPVGTAWLLGLAAGLRKQGIDLGAADAVVGTSAGAIAAVLLTRGVDLFDHADPTATSAEKVALVIDPAAMVAAFGAGQGLADGDDPVRVRQEIGRIAKGANTSPATERIERFAAAYGTGPWPHPGLLIPTVGAEAGVPVVWSAADDVPAHLAVTASTAMPGLSAPIPIGDRTYYDGAFRNGSNADLVAAAKTLVLIEPMAHLFPTPAPEGPATVLRIGPDTASRTAIGPDLNDMARWPATFAAGLDQAESEASALRAVWN</sequence>
<dbReference type="Gene3D" id="3.40.1090.10">
    <property type="entry name" value="Cytosolic phospholipase A2 catalytic domain"/>
    <property type="match status" value="1"/>
</dbReference>
<organism evidence="5 6">
    <name type="scientific">Nocardia stercoris</name>
    <dbReference type="NCBI Taxonomy" id="2483361"/>
    <lineage>
        <taxon>Bacteria</taxon>
        <taxon>Bacillati</taxon>
        <taxon>Actinomycetota</taxon>
        <taxon>Actinomycetes</taxon>
        <taxon>Mycobacteriales</taxon>
        <taxon>Nocardiaceae</taxon>
        <taxon>Nocardia</taxon>
    </lineage>
</organism>
<comment type="caution">
    <text evidence="5">The sequence shown here is derived from an EMBL/GenBank/DDBJ whole genome shotgun (WGS) entry which is preliminary data.</text>
</comment>
<feature type="active site" description="Proton acceptor" evidence="2">
    <location>
        <position position="262"/>
    </location>
</feature>
<evidence type="ECO:0000256" key="2">
    <source>
        <dbReference type="PROSITE-ProRule" id="PRU01161"/>
    </source>
</evidence>
<dbReference type="SUPFAM" id="SSF52151">
    <property type="entry name" value="FabD/lysophospholipase-like"/>
    <property type="match status" value="1"/>
</dbReference>
<feature type="domain" description="PNPLA" evidence="4">
    <location>
        <begin position="82"/>
        <end position="278"/>
    </location>
</feature>
<dbReference type="EMBL" id="RFFH01000008">
    <property type="protein sequence ID" value="RMI30955.1"/>
    <property type="molecule type" value="Genomic_DNA"/>
</dbReference>
<gene>
    <name evidence="5" type="ORF">EBN03_20230</name>
</gene>
<dbReference type="InterPro" id="IPR016035">
    <property type="entry name" value="Acyl_Trfase/lysoPLipase"/>
</dbReference>
<evidence type="ECO:0000256" key="3">
    <source>
        <dbReference type="SAM" id="MobiDB-lite"/>
    </source>
</evidence>
<evidence type="ECO:0000313" key="6">
    <source>
        <dbReference type="Proteomes" id="UP000279275"/>
    </source>
</evidence>
<keyword evidence="2" id="KW-0378">Hydrolase</keyword>